<reference evidence="2 3" key="1">
    <citation type="journal article" date="2011" name="J. Bacteriol.">
        <title>Draft genome of the psychrotolerant acidophile Acidithiobacillus ferrivorans SS3.</title>
        <authorList>
            <person name="Liljeqvist M."/>
            <person name="Valdes J."/>
            <person name="Holmes D.S."/>
            <person name="Dopson M."/>
        </authorList>
    </citation>
    <scope>NUCLEOTIDE SEQUENCE [LARGE SCALE GENOMIC DNA]</scope>
    <source>
        <strain evidence="2 3">SS3</strain>
    </source>
</reference>
<accession>G0JLL9</accession>
<evidence type="ECO:0000313" key="3">
    <source>
        <dbReference type="Proteomes" id="UP000009220"/>
    </source>
</evidence>
<dbReference type="KEGG" id="afi:Acife_1945"/>
<feature type="transmembrane region" description="Helical" evidence="1">
    <location>
        <begin position="161"/>
        <end position="180"/>
    </location>
</feature>
<feature type="transmembrane region" description="Helical" evidence="1">
    <location>
        <begin position="82"/>
        <end position="102"/>
    </location>
</feature>
<proteinExistence type="predicted"/>
<dbReference type="AlphaFoldDB" id="G0JLL9"/>
<name>G0JLL9_9PROT</name>
<evidence type="ECO:0000256" key="1">
    <source>
        <dbReference type="SAM" id="Phobius"/>
    </source>
</evidence>
<evidence type="ECO:0000313" key="2">
    <source>
        <dbReference type="EMBL" id="AEM48068.1"/>
    </source>
</evidence>
<dbReference type="EMBL" id="CP002985">
    <property type="protein sequence ID" value="AEM48068.1"/>
    <property type="molecule type" value="Genomic_DNA"/>
</dbReference>
<sequence>MPWIKHPAYLWSAWIYCALAGLAWGHLPGIWAVAPALLLPVLIPQLPWASERLLAALLYFMFGSFGIVHGSADFFGAGSGAFMGWSFWIVSSILLALPWLIARNSLLGVLAVLIDALPPLGLIGWLSPLAGTGVLFPGMSVYGVALLLTIWGLWSVPRWGKWIAVGSLAVALVANAISFYTPLPVTDGWVGLQTHTGELVTPLQGVESAMQAGQMALAHTKATAVVFPETIAGHWLPGTQAGLYNEYRQRQNKQQIWLVGAVTYGKTHRWDSVVEYAPGIGHAVGSPAGGSRQAGHLVAGTAFPVPVSMWAPWAKDRYGAVWYEPVQNIDEQSVFTSICYDQLLSWVWLEAVWQRPDVIVATSNVWWAASTDIPAIEAENTAAWARLMGAGAVMARNG</sequence>
<dbReference type="RefSeq" id="WP_014029321.1">
    <property type="nucleotide sequence ID" value="NC_015942.1"/>
</dbReference>
<feature type="transmembrane region" description="Helical" evidence="1">
    <location>
        <begin position="53"/>
        <end position="70"/>
    </location>
</feature>
<organism evidence="2 3">
    <name type="scientific">Acidithiobacillus ferrivorans SS3</name>
    <dbReference type="NCBI Taxonomy" id="743299"/>
    <lineage>
        <taxon>Bacteria</taxon>
        <taxon>Pseudomonadati</taxon>
        <taxon>Pseudomonadota</taxon>
        <taxon>Acidithiobacillia</taxon>
        <taxon>Acidithiobacillales</taxon>
        <taxon>Acidithiobacillaceae</taxon>
        <taxon>Acidithiobacillus</taxon>
    </lineage>
</organism>
<feature type="transmembrane region" description="Helical" evidence="1">
    <location>
        <begin position="109"/>
        <end position="128"/>
    </location>
</feature>
<feature type="transmembrane region" description="Helical" evidence="1">
    <location>
        <begin position="13"/>
        <end position="41"/>
    </location>
</feature>
<dbReference type="HOGENOM" id="CLU_042375_0_0_6"/>
<keyword evidence="1" id="KW-0812">Transmembrane</keyword>
<gene>
    <name evidence="2" type="ORF">Acife_1945</name>
</gene>
<protein>
    <submittedName>
        <fullName evidence="2">TraB family protein</fullName>
    </submittedName>
</protein>
<dbReference type="eggNOG" id="COG0815">
    <property type="taxonomic scope" value="Bacteria"/>
</dbReference>
<feature type="transmembrane region" description="Helical" evidence="1">
    <location>
        <begin position="134"/>
        <end position="154"/>
    </location>
</feature>
<keyword evidence="1" id="KW-0472">Membrane</keyword>
<keyword evidence="1" id="KW-1133">Transmembrane helix</keyword>
<dbReference type="STRING" id="743299.Acife_1945"/>
<dbReference type="Proteomes" id="UP000009220">
    <property type="component" value="Chromosome"/>
</dbReference>